<feature type="region of interest" description="Disordered" evidence="1">
    <location>
        <begin position="139"/>
        <end position="160"/>
    </location>
</feature>
<keyword evidence="4" id="KW-1185">Reference proteome</keyword>
<dbReference type="Proteomes" id="UP000218231">
    <property type="component" value="Unassembled WGS sequence"/>
</dbReference>
<dbReference type="Gene3D" id="3.30.40.10">
    <property type="entry name" value="Zinc/RING finger domain, C3HC4 (zinc finger)"/>
    <property type="match status" value="1"/>
</dbReference>
<feature type="region of interest" description="Disordered" evidence="1">
    <location>
        <begin position="40"/>
        <end position="122"/>
    </location>
</feature>
<evidence type="ECO:0000313" key="3">
    <source>
        <dbReference type="EMBL" id="PAV90356.1"/>
    </source>
</evidence>
<sequence length="810" mass="88030">MWSSAGPMAGSSGQQPSPSFVHQQPGINYNIMHQQQQSYGNMYPMDGSQMRPGSYSAQSMDQLTYQQQQQQQQQQQIGIIQSTQAGPQQNKTTGSNAKGRGRGRQNSSNSLNGGGTNTEISGMAVTGGMQIGQRQFEQQQMYASTSGTASAPGQPSQPLIQYPPSMGEALQQQQPGTQMIRAGPPVMFGQMGAAKGVTQQQVSTCINPYSSAHISSTHIPAHHYMLQQVPFIPFPIQPLLTTFSLAHEQVSCTQQFLISPEVMRQLQSSECIDVMARSVYRPKEDRGPAGRVPLTKWPCANNEVCIKLFINNTDCGVKDFNRAVFVKNLLRIGQNEMQIFQTSCACDHFFSLTLVNRLPLPQAIQMVINSYSHVPPFMRIKQCKDRLMEIGRRSSQPVLRIPLSSPNSARRLSTPARHKDCSAVFCFELEMALLAFQDAEFVHCPCCTIPFTIGDLEVDWYVGSLLAETRQIQPTILEVNLDILAGHCPVGGQYLNNNVPRTPMVMMPNMQNGGCNQMLQMQGQMKVRDAVCMQQQMQMQQDIAMRKRGYEDSSAASFPIKRIRSEQCVMVKQEGSFSSPDPHSPFPMSVPNGLPFGQSPANMLSPHANFSPQKPPTHCEPNVNGAMTSPPGQAAASNGPTTTTVQLTECSGMASTSSTSPNGGTHANHGSIEQASLNGSAPYTPSSVGSHAHSGIAQGIELSRTCNASAAADPVTSLNNLDASELIKFDQAFDHSQFVRYLKDMDGDPNVHGGFDDLHVERNAAGVKTGQSAETQTSGATGTNCSLQDDPSAIWADVLEIINADIPHVQ</sequence>
<evidence type="ECO:0000256" key="1">
    <source>
        <dbReference type="SAM" id="MobiDB-lite"/>
    </source>
</evidence>
<comment type="caution">
    <text evidence="3">The sequence shown here is derived from an EMBL/GenBank/DDBJ whole genome shotgun (WGS) entry which is preliminary data.</text>
</comment>
<dbReference type="EMBL" id="LIAE01006382">
    <property type="protein sequence ID" value="PAV90356.1"/>
    <property type="molecule type" value="Genomic_DNA"/>
</dbReference>
<dbReference type="PANTHER" id="PTHR10782:SF4">
    <property type="entry name" value="TONALLI, ISOFORM E"/>
    <property type="match status" value="1"/>
</dbReference>
<dbReference type="AlphaFoldDB" id="A0A2A2LVT6"/>
<dbReference type="Pfam" id="PF25527">
    <property type="entry name" value="GBD-like_ZMIZ1_ZMIZ2"/>
    <property type="match status" value="1"/>
</dbReference>
<feature type="compositionally biased region" description="Polar residues" evidence="1">
    <location>
        <begin position="55"/>
        <end position="65"/>
    </location>
</feature>
<dbReference type="InterPro" id="IPR013083">
    <property type="entry name" value="Znf_RING/FYVE/PHD"/>
</dbReference>
<feature type="compositionally biased region" description="Polar residues" evidence="1">
    <location>
        <begin position="671"/>
        <end position="689"/>
    </location>
</feature>
<feature type="region of interest" description="Disordered" evidence="1">
    <location>
        <begin position="608"/>
        <end position="692"/>
    </location>
</feature>
<feature type="domain" description="ZMIZ1/ZMIZ2 GBD-like" evidence="2">
    <location>
        <begin position="236"/>
        <end position="357"/>
    </location>
</feature>
<dbReference type="PANTHER" id="PTHR10782">
    <property type="entry name" value="ZINC FINGER MIZ DOMAIN-CONTAINING PROTEIN"/>
    <property type="match status" value="1"/>
</dbReference>
<dbReference type="GO" id="GO:0000785">
    <property type="term" value="C:chromatin"/>
    <property type="evidence" value="ECO:0007669"/>
    <property type="project" value="TreeGrafter"/>
</dbReference>
<dbReference type="InterPro" id="IPR057847">
    <property type="entry name" value="ZMIZ1/ZMIZ2_GBD-like"/>
</dbReference>
<feature type="compositionally biased region" description="Polar residues" evidence="1">
    <location>
        <begin position="139"/>
        <end position="159"/>
    </location>
</feature>
<feature type="compositionally biased region" description="Polar residues" evidence="1">
    <location>
        <begin position="82"/>
        <end position="96"/>
    </location>
</feature>
<organism evidence="3 4">
    <name type="scientific">Diploscapter pachys</name>
    <dbReference type="NCBI Taxonomy" id="2018661"/>
    <lineage>
        <taxon>Eukaryota</taxon>
        <taxon>Metazoa</taxon>
        <taxon>Ecdysozoa</taxon>
        <taxon>Nematoda</taxon>
        <taxon>Chromadorea</taxon>
        <taxon>Rhabditida</taxon>
        <taxon>Rhabditina</taxon>
        <taxon>Rhabditomorpha</taxon>
        <taxon>Rhabditoidea</taxon>
        <taxon>Rhabditidae</taxon>
        <taxon>Diploscapter</taxon>
    </lineage>
</organism>
<dbReference type="GO" id="GO:0003712">
    <property type="term" value="F:transcription coregulator activity"/>
    <property type="evidence" value="ECO:0007669"/>
    <property type="project" value="TreeGrafter"/>
</dbReference>
<feature type="compositionally biased region" description="Polar residues" evidence="1">
    <location>
        <begin position="11"/>
        <end position="24"/>
    </location>
</feature>
<feature type="compositionally biased region" description="Polar residues" evidence="1">
    <location>
        <begin position="625"/>
        <end position="665"/>
    </location>
</feature>
<reference evidence="3 4" key="1">
    <citation type="journal article" date="2017" name="Curr. Biol.">
        <title>Genome architecture and evolution of a unichromosomal asexual nematode.</title>
        <authorList>
            <person name="Fradin H."/>
            <person name="Zegar C."/>
            <person name="Gutwein M."/>
            <person name="Lucas J."/>
            <person name="Kovtun M."/>
            <person name="Corcoran D."/>
            <person name="Baugh L.R."/>
            <person name="Kiontke K."/>
            <person name="Gunsalus K."/>
            <person name="Fitch D.H."/>
            <person name="Piano F."/>
        </authorList>
    </citation>
    <scope>NUCLEOTIDE SEQUENCE [LARGE SCALE GENOMIC DNA]</scope>
    <source>
        <strain evidence="3">PF1309</strain>
    </source>
</reference>
<name>A0A2A2LVT6_9BILA</name>
<dbReference type="GO" id="GO:0061665">
    <property type="term" value="F:SUMO ligase activity"/>
    <property type="evidence" value="ECO:0007669"/>
    <property type="project" value="TreeGrafter"/>
</dbReference>
<dbReference type="OrthoDB" id="27975at2759"/>
<evidence type="ECO:0000259" key="2">
    <source>
        <dbReference type="Pfam" id="PF25527"/>
    </source>
</evidence>
<feature type="region of interest" description="Disordered" evidence="1">
    <location>
        <begin position="1"/>
        <end position="24"/>
    </location>
</feature>
<feature type="compositionally biased region" description="Low complexity" evidence="1">
    <location>
        <begin position="66"/>
        <end position="81"/>
    </location>
</feature>
<accession>A0A2A2LVT6</accession>
<gene>
    <name evidence="3" type="ORF">WR25_25177</name>
</gene>
<evidence type="ECO:0000313" key="4">
    <source>
        <dbReference type="Proteomes" id="UP000218231"/>
    </source>
</evidence>
<dbReference type="STRING" id="2018661.A0A2A2LVT6"/>
<dbReference type="GO" id="GO:0016925">
    <property type="term" value="P:protein sumoylation"/>
    <property type="evidence" value="ECO:0007669"/>
    <property type="project" value="TreeGrafter"/>
</dbReference>
<protein>
    <recommendedName>
        <fullName evidence="2">ZMIZ1/ZMIZ2 GBD-like domain-containing protein</fullName>
    </recommendedName>
</protein>
<proteinExistence type="predicted"/>
<dbReference type="GO" id="GO:0006357">
    <property type="term" value="P:regulation of transcription by RNA polymerase II"/>
    <property type="evidence" value="ECO:0007669"/>
    <property type="project" value="TreeGrafter"/>
</dbReference>